<accession>A0A1H7DZR6</accession>
<evidence type="ECO:0000313" key="1">
    <source>
        <dbReference type="EMBL" id="SEK07259.1"/>
    </source>
</evidence>
<dbReference type="Proteomes" id="UP000198866">
    <property type="component" value="Unassembled WGS sequence"/>
</dbReference>
<keyword evidence="2" id="KW-1185">Reference proteome</keyword>
<dbReference type="AlphaFoldDB" id="A0A1H7DZR6"/>
<protein>
    <recommendedName>
        <fullName evidence="3">DNA binding domain-containing protein, excisionase family</fullName>
    </recommendedName>
</protein>
<organism evidence="1 2">
    <name type="scientific">Paraburkholderia diazotrophica</name>
    <dbReference type="NCBI Taxonomy" id="667676"/>
    <lineage>
        <taxon>Bacteria</taxon>
        <taxon>Pseudomonadati</taxon>
        <taxon>Pseudomonadota</taxon>
        <taxon>Betaproteobacteria</taxon>
        <taxon>Burkholderiales</taxon>
        <taxon>Burkholderiaceae</taxon>
        <taxon>Paraburkholderia</taxon>
    </lineage>
</organism>
<dbReference type="RefSeq" id="WP_090872569.1">
    <property type="nucleotide sequence ID" value="NZ_FNYE01000038.1"/>
</dbReference>
<sequence>MQRQGNRELMSIDEFAQLLNVTHGYVVRRLLRKHVLRPVIVVGGQRYVLRPKAEAYSRKRKRIARRALRELARVSQEAGLYP</sequence>
<evidence type="ECO:0000313" key="2">
    <source>
        <dbReference type="Proteomes" id="UP000198866"/>
    </source>
</evidence>
<name>A0A1H7DZR6_9BURK</name>
<dbReference type="EMBL" id="FNYE01000038">
    <property type="protein sequence ID" value="SEK07259.1"/>
    <property type="molecule type" value="Genomic_DNA"/>
</dbReference>
<gene>
    <name evidence="1" type="ORF">SAMN05192539_103824</name>
</gene>
<reference evidence="2" key="1">
    <citation type="submission" date="2016-10" db="EMBL/GenBank/DDBJ databases">
        <authorList>
            <person name="Varghese N."/>
            <person name="Submissions S."/>
        </authorList>
    </citation>
    <scope>NUCLEOTIDE SEQUENCE [LARGE SCALE GENOMIC DNA]</scope>
    <source>
        <strain evidence="2">LMG 26031</strain>
    </source>
</reference>
<proteinExistence type="predicted"/>
<dbReference type="STRING" id="667676.SAMN05192539_103824"/>
<evidence type="ECO:0008006" key="3">
    <source>
        <dbReference type="Google" id="ProtNLM"/>
    </source>
</evidence>